<dbReference type="RefSeq" id="WP_129206283.1">
    <property type="nucleotide sequence ID" value="NZ_BMGU01000001.1"/>
</dbReference>
<keyword evidence="2" id="KW-1003">Cell membrane</keyword>
<feature type="transmembrane region" description="Helical" evidence="7">
    <location>
        <begin position="743"/>
        <end position="772"/>
    </location>
</feature>
<feature type="domain" description="ABC3 transporter permease C-terminal" evidence="8">
    <location>
        <begin position="701"/>
        <end position="813"/>
    </location>
</feature>
<feature type="transmembrane region" description="Helical" evidence="7">
    <location>
        <begin position="426"/>
        <end position="446"/>
    </location>
</feature>
<dbReference type="PANTHER" id="PTHR30572">
    <property type="entry name" value="MEMBRANE COMPONENT OF TRANSPORTER-RELATED"/>
    <property type="match status" value="1"/>
</dbReference>
<dbReference type="EMBL" id="SDMK01000001">
    <property type="protein sequence ID" value="RXS96534.1"/>
    <property type="molecule type" value="Genomic_DNA"/>
</dbReference>
<dbReference type="OrthoDB" id="103345at2"/>
<dbReference type="GO" id="GO:0005886">
    <property type="term" value="C:plasma membrane"/>
    <property type="evidence" value="ECO:0007669"/>
    <property type="project" value="UniProtKB-SubCell"/>
</dbReference>
<reference evidence="10 11" key="1">
    <citation type="journal article" date="2016" name="Int. J. Syst. Evol. Microbiol.">
        <title>Acidipila dinghuensis sp. nov., an acidobacterium isolated from forest soil.</title>
        <authorList>
            <person name="Jiang Y.W."/>
            <person name="Wang J."/>
            <person name="Chen M.H."/>
            <person name="Lv Y.Y."/>
            <person name="Qiu L.H."/>
        </authorList>
    </citation>
    <scope>NUCLEOTIDE SEQUENCE [LARGE SCALE GENOMIC DNA]</scope>
    <source>
        <strain evidence="10 11">DHOF10</strain>
    </source>
</reference>
<dbReference type="InterPro" id="IPR003838">
    <property type="entry name" value="ABC3_permease_C"/>
</dbReference>
<name>A0A4Q1SG90_9BACT</name>
<dbReference type="Proteomes" id="UP000290253">
    <property type="component" value="Unassembled WGS sequence"/>
</dbReference>
<dbReference type="AlphaFoldDB" id="A0A4Q1SG90"/>
<evidence type="ECO:0000256" key="7">
    <source>
        <dbReference type="SAM" id="Phobius"/>
    </source>
</evidence>
<evidence type="ECO:0000256" key="2">
    <source>
        <dbReference type="ARBA" id="ARBA00022475"/>
    </source>
</evidence>
<evidence type="ECO:0000256" key="6">
    <source>
        <dbReference type="ARBA" id="ARBA00038076"/>
    </source>
</evidence>
<feature type="domain" description="MacB-like periplasmic core" evidence="9">
    <location>
        <begin position="20"/>
        <end position="244"/>
    </location>
</feature>
<gene>
    <name evidence="10" type="ORF">ESZ00_00835</name>
</gene>
<feature type="transmembrane region" description="Helical" evidence="7">
    <location>
        <begin position="784"/>
        <end position="806"/>
    </location>
</feature>
<dbReference type="NCBIfam" id="TIGR03434">
    <property type="entry name" value="ADOP"/>
    <property type="match status" value="1"/>
</dbReference>
<keyword evidence="11" id="KW-1185">Reference proteome</keyword>
<dbReference type="InterPro" id="IPR017800">
    <property type="entry name" value="ADOP"/>
</dbReference>
<dbReference type="PANTHER" id="PTHR30572:SF4">
    <property type="entry name" value="ABC TRANSPORTER PERMEASE YTRF"/>
    <property type="match status" value="1"/>
</dbReference>
<keyword evidence="3 7" id="KW-0812">Transmembrane</keyword>
<comment type="subcellular location">
    <subcellularLocation>
        <location evidence="1">Cell membrane</location>
        <topology evidence="1">Multi-pass membrane protein</topology>
    </subcellularLocation>
</comment>
<evidence type="ECO:0000256" key="5">
    <source>
        <dbReference type="ARBA" id="ARBA00023136"/>
    </source>
</evidence>
<feature type="transmembrane region" description="Helical" evidence="7">
    <location>
        <begin position="283"/>
        <end position="305"/>
    </location>
</feature>
<keyword evidence="5 7" id="KW-0472">Membrane</keyword>
<keyword evidence="4 7" id="KW-1133">Transmembrane helix</keyword>
<evidence type="ECO:0000313" key="11">
    <source>
        <dbReference type="Proteomes" id="UP000290253"/>
    </source>
</evidence>
<protein>
    <submittedName>
        <fullName evidence="10">FtsX-like permease family protein</fullName>
    </submittedName>
</protein>
<dbReference type="GO" id="GO:0022857">
    <property type="term" value="F:transmembrane transporter activity"/>
    <property type="evidence" value="ECO:0007669"/>
    <property type="project" value="TreeGrafter"/>
</dbReference>
<dbReference type="Pfam" id="PF02687">
    <property type="entry name" value="FtsX"/>
    <property type="match status" value="2"/>
</dbReference>
<feature type="transmembrane region" description="Helical" evidence="7">
    <location>
        <begin position="695"/>
        <end position="722"/>
    </location>
</feature>
<evidence type="ECO:0000256" key="3">
    <source>
        <dbReference type="ARBA" id="ARBA00022692"/>
    </source>
</evidence>
<comment type="caution">
    <text evidence="10">The sequence shown here is derived from an EMBL/GenBank/DDBJ whole genome shotgun (WGS) entry which is preliminary data.</text>
</comment>
<proteinExistence type="inferred from homology"/>
<sequence length="820" mass="86635">MFTHDLRLAVRQLRRTPGFSLAVILTLMLGIGVNTAVFTLLDGFLLRRLPYPEPDRLAVLALHRESPQTAGQPASSSDGDRFTSDDWIALKSAGAPVDIAARGGIDGVNLKAGAEDGGAVRYVHNSRVSAGYFRVLGVPMQLGRGFTEEEDLAHGPSVAVLSYPLWQSAFHGDPSLVGRTVDLKGEAYTIVGILPEAARLEGNPDIFTPLHPSDMSGECGGQNCEMIARLNSGATWTQADSALGRLHLPRMARLESQYHGHAWVYPVTMKQALAGEMSGEVRALMLAVSFILLIACGNLAGLTLVRVSRRTQEIATRLALGASSGDVLRQLWTETVVLALVGAGLGVALGYGILRGLDGFLPPEMLPLGGLHLDLRVLSFALAAALISSLLFGALPALATRRIDLRSSLASGSRSVSAGSGRLRQWLIGAEVALTVLLLAAAGLLVRTLIHLETLPPGFDAHHVTTAKVSLDDARYHDPATFQGLLTRSLDAMKRIPGVESAAVGLSVPYEAMVNDAATFVEGPQAGTEQAVSLSYVTPGYFQTLRIPLLAGRAILDSDTATSLPVAVINESFARTYFGTPNPVGEHFKDGKKSFTVVGVVGDVQDQSRAMAQAEPLGTEPIWYLPASQIDPQFLSLVHIWFQPSWIVRTANSDAGLPRAMQAALTAADPTLPFSNFSSMDDILATQLATQRIQVLLLTTLGGLALVLSTIGIGSLVSSLVVQRRREIGIRMALGSSLRQAMMQVGSAGVLAAGAGMVAGIVASLGALRVLASYLYGVKPWDPVTLAAVLALLALAAAAASLVPALRISQIDPAETLRAE</sequence>
<evidence type="ECO:0000256" key="1">
    <source>
        <dbReference type="ARBA" id="ARBA00004651"/>
    </source>
</evidence>
<feature type="domain" description="MacB-like periplasmic core" evidence="9">
    <location>
        <begin position="488"/>
        <end position="634"/>
    </location>
</feature>
<organism evidence="10 11">
    <name type="scientific">Silvibacterium dinghuense</name>
    <dbReference type="NCBI Taxonomy" id="1560006"/>
    <lineage>
        <taxon>Bacteria</taxon>
        <taxon>Pseudomonadati</taxon>
        <taxon>Acidobacteriota</taxon>
        <taxon>Terriglobia</taxon>
        <taxon>Terriglobales</taxon>
        <taxon>Acidobacteriaceae</taxon>
        <taxon>Silvibacterium</taxon>
    </lineage>
</organism>
<feature type="transmembrane region" description="Helical" evidence="7">
    <location>
        <begin position="21"/>
        <end position="46"/>
    </location>
</feature>
<evidence type="ECO:0000256" key="4">
    <source>
        <dbReference type="ARBA" id="ARBA00022989"/>
    </source>
</evidence>
<evidence type="ECO:0000313" key="10">
    <source>
        <dbReference type="EMBL" id="RXS96534.1"/>
    </source>
</evidence>
<evidence type="ECO:0000259" key="8">
    <source>
        <dbReference type="Pfam" id="PF02687"/>
    </source>
</evidence>
<feature type="transmembrane region" description="Helical" evidence="7">
    <location>
        <begin position="336"/>
        <end position="357"/>
    </location>
</feature>
<dbReference type="Pfam" id="PF12704">
    <property type="entry name" value="MacB_PCD"/>
    <property type="match status" value="2"/>
</dbReference>
<dbReference type="InterPro" id="IPR025857">
    <property type="entry name" value="MacB_PCD"/>
</dbReference>
<comment type="similarity">
    <text evidence="6">Belongs to the ABC-4 integral membrane protein family.</text>
</comment>
<accession>A0A4Q1SG90</accession>
<feature type="domain" description="ABC3 transporter permease C-terminal" evidence="8">
    <location>
        <begin position="286"/>
        <end position="404"/>
    </location>
</feature>
<feature type="transmembrane region" description="Helical" evidence="7">
    <location>
        <begin position="377"/>
        <end position="399"/>
    </location>
</feature>
<evidence type="ECO:0000259" key="9">
    <source>
        <dbReference type="Pfam" id="PF12704"/>
    </source>
</evidence>
<dbReference type="InterPro" id="IPR050250">
    <property type="entry name" value="Macrolide_Exporter_MacB"/>
</dbReference>